<evidence type="ECO:0000313" key="2">
    <source>
        <dbReference type="Proteomes" id="UP000194143"/>
    </source>
</evidence>
<keyword evidence="2" id="KW-1185">Reference proteome</keyword>
<proteinExistence type="predicted"/>
<evidence type="ECO:0008006" key="3">
    <source>
        <dbReference type="Google" id="ProtNLM"/>
    </source>
</evidence>
<dbReference type="SMR" id="A0A1W6WLU9"/>
<reference evidence="1 2" key="1">
    <citation type="submission" date="2017-04" db="EMBL/GenBank/DDBJ databases">
        <title>Complete Genome Sequence of Bacillus thuringiensis type Strain ATCC 10792.</title>
        <authorList>
            <person name="Oh D.-H."/>
            <person name="Park B.-J."/>
            <person name="Shuai W."/>
            <person name="Chelliah R."/>
        </authorList>
    </citation>
    <scope>NUCLEOTIDE SEQUENCE [LARGE SCALE GENOMIC DNA]</scope>
    <source>
        <strain evidence="1 2">ATCC 10792</strain>
    </source>
</reference>
<dbReference type="Proteomes" id="UP000194143">
    <property type="component" value="Chromosome"/>
</dbReference>
<protein>
    <recommendedName>
        <fullName evidence="3">Prophage helix-turn-helix protein</fullName>
    </recommendedName>
</protein>
<dbReference type="EMBL" id="CP021061">
    <property type="protein sequence ID" value="ARP57223.1"/>
    <property type="molecule type" value="Genomic_DNA"/>
</dbReference>
<accession>A0A1W6WLU9</accession>
<dbReference type="AlphaFoldDB" id="A0A1W6WLU9"/>
<organism evidence="1 2">
    <name type="scientific">Bacillus thuringiensis</name>
    <dbReference type="NCBI Taxonomy" id="1428"/>
    <lineage>
        <taxon>Bacteria</taxon>
        <taxon>Bacillati</taxon>
        <taxon>Bacillota</taxon>
        <taxon>Bacilli</taxon>
        <taxon>Bacillales</taxon>
        <taxon>Bacillaceae</taxon>
        <taxon>Bacillus</taxon>
        <taxon>Bacillus cereus group</taxon>
    </lineage>
</organism>
<dbReference type="GeneID" id="67466334"/>
<dbReference type="RefSeq" id="WP_001178606.1">
    <property type="nucleotide sequence ID" value="NZ_CP021061.1"/>
</dbReference>
<gene>
    <name evidence="1" type="ORF">CAB88_09000</name>
</gene>
<dbReference type="Pfam" id="PF22871">
    <property type="entry name" value="AimR"/>
    <property type="match status" value="1"/>
</dbReference>
<dbReference type="NCBIfam" id="NF038310">
    <property type="entry name" value="lysogeny_AimR"/>
    <property type="match status" value="1"/>
</dbReference>
<evidence type="ECO:0000313" key="1">
    <source>
        <dbReference type="EMBL" id="ARP57223.1"/>
    </source>
</evidence>
<sequence>MQNCTNLSNIVVEKDITPTKLSKITSLSQSNLWKTMNGQVPMNFSKLMKILVSTENENEKIKTVQEFLESTKKESDIRTAMYYVYLAGYTDILKELLERKCKHTVTKNYKDILKVGLERQSGNLRSKEFFKSLDNLRAKVNLNKVNVNVLVNLLSVYGYFDMGAYNVFTTMHDMIKDKICEMPQGLEKTLIDAELKAICAYAYLMQDEVETARCLLFEVLGVQEAPRLLKATAYSVLGESYVFEDAEKYIKYFEKSLQELDKITNSKSLLKRKLVENTFSFCCIIHNFPVKLEYIHDKAEQALRKISLNEYEEAAKMLYKIENRTAFQDLYLAIAIENPELRQKAYHRFLKEGNLFYIKIFDILK</sequence>
<dbReference type="InterPro" id="IPR047705">
    <property type="entry name" value="AimR-like"/>
</dbReference>
<name>A0A1W6WLU9_BACTU</name>